<gene>
    <name evidence="2" type="ORF">H7F49_03085</name>
</gene>
<feature type="chain" id="PRO_5031423660" evidence="1">
    <location>
        <begin position="22"/>
        <end position="169"/>
    </location>
</feature>
<dbReference type="AlphaFoldDB" id="A0A7X1KAX4"/>
<dbReference type="Pfam" id="PF14352">
    <property type="entry name" value="DUF4402"/>
    <property type="match status" value="1"/>
</dbReference>
<protein>
    <submittedName>
        <fullName evidence="2">DUF4402 domain-containing protein</fullName>
    </submittedName>
</protein>
<dbReference type="RefSeq" id="WP_185682092.1">
    <property type="nucleotide sequence ID" value="NZ_JACLAU010000002.1"/>
</dbReference>
<feature type="signal peptide" evidence="1">
    <location>
        <begin position="1"/>
        <end position="21"/>
    </location>
</feature>
<evidence type="ECO:0000313" key="3">
    <source>
        <dbReference type="Proteomes" id="UP000520156"/>
    </source>
</evidence>
<comment type="caution">
    <text evidence="2">The sequence shown here is derived from an EMBL/GenBank/DDBJ whole genome shotgun (WGS) entry which is preliminary data.</text>
</comment>
<organism evidence="2 3">
    <name type="scientific">Novosphingobium aerophilum</name>
    <dbReference type="NCBI Taxonomy" id="2839843"/>
    <lineage>
        <taxon>Bacteria</taxon>
        <taxon>Pseudomonadati</taxon>
        <taxon>Pseudomonadota</taxon>
        <taxon>Alphaproteobacteria</taxon>
        <taxon>Sphingomonadales</taxon>
        <taxon>Sphingomonadaceae</taxon>
        <taxon>Novosphingobium</taxon>
    </lineage>
</organism>
<accession>A0A7X1KAX4</accession>
<evidence type="ECO:0000313" key="2">
    <source>
        <dbReference type="EMBL" id="MBC2650676.1"/>
    </source>
</evidence>
<keyword evidence="3" id="KW-1185">Reference proteome</keyword>
<proteinExistence type="predicted"/>
<evidence type="ECO:0000256" key="1">
    <source>
        <dbReference type="SAM" id="SignalP"/>
    </source>
</evidence>
<dbReference type="InterPro" id="IPR025514">
    <property type="entry name" value="DUF4402"/>
</dbReference>
<reference evidence="2 3" key="1">
    <citation type="submission" date="2020-08" db="EMBL/GenBank/DDBJ databases">
        <title>The genome sequence of Novosphingobium flavum 4Y4.</title>
        <authorList>
            <person name="Liu Y."/>
        </authorList>
    </citation>
    <scope>NUCLEOTIDE SEQUENCE [LARGE SCALE GENOMIC DNA]</scope>
    <source>
        <strain evidence="2 3">4Y4</strain>
    </source>
</reference>
<dbReference type="Proteomes" id="UP000520156">
    <property type="component" value="Unassembled WGS sequence"/>
</dbReference>
<keyword evidence="1" id="KW-0732">Signal</keyword>
<dbReference type="EMBL" id="JACLAU010000002">
    <property type="protein sequence ID" value="MBC2650676.1"/>
    <property type="molecule type" value="Genomic_DNA"/>
</dbReference>
<sequence>MRNSLWFGIALAALTASPALAAGGNTATATGTATATVVAPLQITHTSGAALSFGMFTAGSGGTVSVSQAGAASVTGDIGLVTGGTVSADSFTISGGPSRTFTISTSTGNTVAMGGASRANMPLAVSAPTSGTLSSAGTFALNVGGTLTVAASQPAGSYTGTYTVTVTYQ</sequence>
<name>A0A7X1KAX4_9SPHN</name>